<dbReference type="SUPFAM" id="SSF90123">
    <property type="entry name" value="ABC transporter transmembrane region"/>
    <property type="match status" value="1"/>
</dbReference>
<dbReference type="EMBL" id="DWWS01000016">
    <property type="protein sequence ID" value="HJC22752.1"/>
    <property type="molecule type" value="Genomic_DNA"/>
</dbReference>
<dbReference type="PANTHER" id="PTHR43394:SF1">
    <property type="entry name" value="ATP-BINDING CASSETTE SUB-FAMILY B MEMBER 10, MITOCHONDRIAL"/>
    <property type="match status" value="1"/>
</dbReference>
<keyword evidence="4 5" id="KW-0472">Membrane</keyword>
<evidence type="ECO:0000256" key="4">
    <source>
        <dbReference type="ARBA" id="ARBA00023136"/>
    </source>
</evidence>
<dbReference type="InterPro" id="IPR036640">
    <property type="entry name" value="ABC1_TM_sf"/>
</dbReference>
<reference evidence="7" key="2">
    <citation type="submission" date="2021-04" db="EMBL/GenBank/DDBJ databases">
        <authorList>
            <person name="Gilroy R."/>
        </authorList>
    </citation>
    <scope>NUCLEOTIDE SEQUENCE</scope>
    <source>
        <strain evidence="7">USAMLcec2-132</strain>
    </source>
</reference>
<name>A0A9D2NEA0_9FIRM</name>
<dbReference type="Gene3D" id="1.20.1560.10">
    <property type="entry name" value="ABC transporter type 1, transmembrane domain"/>
    <property type="match status" value="1"/>
</dbReference>
<dbReference type="InterPro" id="IPR039421">
    <property type="entry name" value="Type_1_exporter"/>
</dbReference>
<feature type="transmembrane region" description="Helical" evidence="5">
    <location>
        <begin position="248"/>
        <end position="269"/>
    </location>
</feature>
<keyword evidence="3 5" id="KW-1133">Transmembrane helix</keyword>
<keyword evidence="2 5" id="KW-0812">Transmembrane</keyword>
<feature type="transmembrane region" description="Helical" evidence="5">
    <location>
        <begin position="159"/>
        <end position="179"/>
    </location>
</feature>
<dbReference type="PROSITE" id="PS50929">
    <property type="entry name" value="ABC_TM1F"/>
    <property type="match status" value="1"/>
</dbReference>
<protein>
    <recommendedName>
        <fullName evidence="6">ABC transmembrane type-1 domain-containing protein</fullName>
    </recommendedName>
</protein>
<feature type="transmembrane region" description="Helical" evidence="5">
    <location>
        <begin position="57"/>
        <end position="79"/>
    </location>
</feature>
<evidence type="ECO:0000313" key="7">
    <source>
        <dbReference type="EMBL" id="HJC22752.1"/>
    </source>
</evidence>
<dbReference type="InterPro" id="IPR011527">
    <property type="entry name" value="ABC1_TM_dom"/>
</dbReference>
<dbReference type="GO" id="GO:0015421">
    <property type="term" value="F:ABC-type oligopeptide transporter activity"/>
    <property type="evidence" value="ECO:0007669"/>
    <property type="project" value="TreeGrafter"/>
</dbReference>
<accession>A0A9D2NEA0</accession>
<dbReference type="GO" id="GO:0005524">
    <property type="term" value="F:ATP binding"/>
    <property type="evidence" value="ECO:0007669"/>
    <property type="project" value="InterPro"/>
</dbReference>
<evidence type="ECO:0000313" key="8">
    <source>
        <dbReference type="Proteomes" id="UP000823891"/>
    </source>
</evidence>
<evidence type="ECO:0000256" key="5">
    <source>
        <dbReference type="SAM" id="Phobius"/>
    </source>
</evidence>
<dbReference type="GO" id="GO:0005886">
    <property type="term" value="C:plasma membrane"/>
    <property type="evidence" value="ECO:0007669"/>
    <property type="project" value="UniProtKB-SubCell"/>
</dbReference>
<gene>
    <name evidence="7" type="ORF">H9761_03505</name>
</gene>
<evidence type="ECO:0000256" key="3">
    <source>
        <dbReference type="ARBA" id="ARBA00022989"/>
    </source>
</evidence>
<evidence type="ECO:0000259" key="6">
    <source>
        <dbReference type="PROSITE" id="PS50929"/>
    </source>
</evidence>
<comment type="caution">
    <text evidence="7">The sequence shown here is derived from an EMBL/GenBank/DDBJ whole genome shotgun (WGS) entry which is preliminary data.</text>
</comment>
<sequence length="324" mass="35166">MRGKKKKNALLAMLKEGGRPGLAAALLFAQVLCTARDVACLVTLVNATDCLLYGGQNLAAALLWMAAAMFAGTPVSMLMKYLSGSYRIRLQCALTEKLSGRLEKAELSWLEEQSGARLLSICTADLNTCIRWATWNLPELVRVGTYTVAVIVYCMGQSLTLTLCFIPVIVAVMPLVSLISKPLKGITDSQREAAAESLKKVQETLRAPEFVKAYGLEEKMDSRMDQALSERRRQEEASAVLMGLIDGLLYFASYLPGLIAVGAGAIFILRGELTAGYLLLSRRGKGSEGCVAHRNARGVYSAGGRERLWEKHAAEAFDGRLPGL</sequence>
<dbReference type="Pfam" id="PF00664">
    <property type="entry name" value="ABC_membrane"/>
    <property type="match status" value="1"/>
</dbReference>
<evidence type="ECO:0000256" key="2">
    <source>
        <dbReference type="ARBA" id="ARBA00022692"/>
    </source>
</evidence>
<dbReference type="Proteomes" id="UP000823891">
    <property type="component" value="Unassembled WGS sequence"/>
</dbReference>
<dbReference type="AlphaFoldDB" id="A0A9D2NEA0"/>
<organism evidence="7 8">
    <name type="scientific">Candidatus Eisenbergiella merdavium</name>
    <dbReference type="NCBI Taxonomy" id="2838551"/>
    <lineage>
        <taxon>Bacteria</taxon>
        <taxon>Bacillati</taxon>
        <taxon>Bacillota</taxon>
        <taxon>Clostridia</taxon>
        <taxon>Lachnospirales</taxon>
        <taxon>Lachnospiraceae</taxon>
        <taxon>Eisenbergiella</taxon>
    </lineage>
</organism>
<proteinExistence type="predicted"/>
<evidence type="ECO:0000256" key="1">
    <source>
        <dbReference type="ARBA" id="ARBA00004651"/>
    </source>
</evidence>
<comment type="subcellular location">
    <subcellularLocation>
        <location evidence="1">Cell membrane</location>
        <topology evidence="1">Multi-pass membrane protein</topology>
    </subcellularLocation>
</comment>
<reference evidence="7" key="1">
    <citation type="journal article" date="2021" name="PeerJ">
        <title>Extensive microbial diversity within the chicken gut microbiome revealed by metagenomics and culture.</title>
        <authorList>
            <person name="Gilroy R."/>
            <person name="Ravi A."/>
            <person name="Getino M."/>
            <person name="Pursley I."/>
            <person name="Horton D.L."/>
            <person name="Alikhan N.F."/>
            <person name="Baker D."/>
            <person name="Gharbi K."/>
            <person name="Hall N."/>
            <person name="Watson M."/>
            <person name="Adriaenssens E.M."/>
            <person name="Foster-Nyarko E."/>
            <person name="Jarju S."/>
            <person name="Secka A."/>
            <person name="Antonio M."/>
            <person name="Oren A."/>
            <person name="Chaudhuri R.R."/>
            <person name="La Ragione R."/>
            <person name="Hildebrand F."/>
            <person name="Pallen M.J."/>
        </authorList>
    </citation>
    <scope>NUCLEOTIDE SEQUENCE</scope>
    <source>
        <strain evidence="7">USAMLcec2-132</strain>
    </source>
</reference>
<dbReference type="PANTHER" id="PTHR43394">
    <property type="entry name" value="ATP-DEPENDENT PERMEASE MDL1, MITOCHONDRIAL"/>
    <property type="match status" value="1"/>
</dbReference>
<feature type="domain" description="ABC transmembrane type-1" evidence="6">
    <location>
        <begin position="44"/>
        <end position="281"/>
    </location>
</feature>